<dbReference type="InterPro" id="IPR002514">
    <property type="entry name" value="Transposase_8"/>
</dbReference>
<comment type="caution">
    <text evidence="2">The sequence shown here is derived from an EMBL/GenBank/DDBJ whole genome shotgun (WGS) entry which is preliminary data.</text>
</comment>
<dbReference type="RefSeq" id="WP_163395947.1">
    <property type="nucleotide sequence ID" value="NZ_BMKP01000010.1"/>
</dbReference>
<reference evidence="3" key="1">
    <citation type="journal article" date="2019" name="Int. J. Syst. Evol. Microbiol.">
        <title>The Global Catalogue of Microorganisms (GCM) 10K type strain sequencing project: providing services to taxonomists for standard genome sequencing and annotation.</title>
        <authorList>
            <consortium name="The Broad Institute Genomics Platform"/>
            <consortium name="The Broad Institute Genome Sequencing Center for Infectious Disease"/>
            <person name="Wu L."/>
            <person name="Ma J."/>
        </authorList>
    </citation>
    <scope>NUCLEOTIDE SEQUENCE [LARGE SCALE GENOMIC DNA]</scope>
    <source>
        <strain evidence="3">CGMCC 1.16060</strain>
    </source>
</reference>
<dbReference type="PANTHER" id="PTHR46889">
    <property type="entry name" value="TRANSPOSASE INSF FOR INSERTION SEQUENCE IS3B-RELATED"/>
    <property type="match status" value="1"/>
</dbReference>
<dbReference type="EMBL" id="BMKP01000010">
    <property type="protein sequence ID" value="GGF24420.1"/>
    <property type="molecule type" value="Genomic_DNA"/>
</dbReference>
<evidence type="ECO:0000259" key="1">
    <source>
        <dbReference type="Pfam" id="PF13276"/>
    </source>
</evidence>
<evidence type="ECO:0000313" key="2">
    <source>
        <dbReference type="EMBL" id="GGF24420.1"/>
    </source>
</evidence>
<feature type="domain" description="HTH-like" evidence="1">
    <location>
        <begin position="146"/>
        <end position="197"/>
    </location>
</feature>
<proteinExistence type="predicted"/>
<organism evidence="2 3">
    <name type="scientific">Flavobacterium limi</name>
    <dbReference type="NCBI Taxonomy" id="2045105"/>
    <lineage>
        <taxon>Bacteria</taxon>
        <taxon>Pseudomonadati</taxon>
        <taxon>Bacteroidota</taxon>
        <taxon>Flavobacteriia</taxon>
        <taxon>Flavobacteriales</taxon>
        <taxon>Flavobacteriaceae</taxon>
        <taxon>Flavobacterium</taxon>
    </lineage>
</organism>
<evidence type="ECO:0000313" key="3">
    <source>
        <dbReference type="Proteomes" id="UP000655016"/>
    </source>
</evidence>
<dbReference type="Pfam" id="PF13276">
    <property type="entry name" value="HTH_21"/>
    <property type="match status" value="1"/>
</dbReference>
<keyword evidence="3" id="KW-1185">Reference proteome</keyword>
<dbReference type="Proteomes" id="UP000655016">
    <property type="component" value="Unassembled WGS sequence"/>
</dbReference>
<dbReference type="InterPro" id="IPR009057">
    <property type="entry name" value="Homeodomain-like_sf"/>
</dbReference>
<dbReference type="PANTHER" id="PTHR46889:SF7">
    <property type="entry name" value="TRANSPOSASE FOR INSERTION SEQUENCE ELEMENT IS904"/>
    <property type="match status" value="1"/>
</dbReference>
<gene>
    <name evidence="2" type="ORF">GCM10011518_37180</name>
</gene>
<name>A0ABQ1UQ16_9FLAO</name>
<dbReference type="Pfam" id="PF01527">
    <property type="entry name" value="HTH_Tnp_1"/>
    <property type="match status" value="1"/>
</dbReference>
<sequence>MKEKKQSYSPDLKLQAVLLSFEKGTIAEVAQKFNITSHSLCNWRRIFIIHGPESFSVYGKGKLSTDEKKIFELKTKIKKLNTQFEIIKGAAESLQKGSLEIFQYIAENEQKHSSYLMCKTLGVCLNSYNKWKYEYVSERQQWKRMVKEEITSIFIASKKRYGSRRITAELQKSGYQLSSNTVLIYMRELNLYVSVKKNKTRI</sequence>
<accession>A0ABQ1UQ16</accession>
<dbReference type="InterPro" id="IPR025948">
    <property type="entry name" value="HTH-like_dom"/>
</dbReference>
<dbReference type="InterPro" id="IPR050900">
    <property type="entry name" value="Transposase_IS3/IS150/IS904"/>
</dbReference>
<protein>
    <recommendedName>
        <fullName evidence="1">HTH-like domain-containing protein</fullName>
    </recommendedName>
</protein>
<dbReference type="SUPFAM" id="SSF46689">
    <property type="entry name" value="Homeodomain-like"/>
    <property type="match status" value="1"/>
</dbReference>